<sequence length="95" mass="11123">MSKIFLNPIKFMKMAVKNLEKTVVSTLEKLEKLKLDEKLYAELSWCLKSYEYDNNPIGVIEKSQKALELFKAKREENSRAISKKLIEDLEKITLN</sequence>
<reference evidence="2" key="1">
    <citation type="submission" date="2012-06" db="EMBL/GenBank/DDBJ databases">
        <title>The complete genome of Belliella baltica DSM 15883.</title>
        <authorList>
            <person name="Lucas S."/>
            <person name="Copeland A."/>
            <person name="Lapidus A."/>
            <person name="Goodwin L."/>
            <person name="Pitluck S."/>
            <person name="Peters L."/>
            <person name="Mikhailova N."/>
            <person name="Davenport K."/>
            <person name="Kyrpides N."/>
            <person name="Mavromatis K."/>
            <person name="Pagani I."/>
            <person name="Ivanova N."/>
            <person name="Ovchinnikova G."/>
            <person name="Zeytun A."/>
            <person name="Detter J.C."/>
            <person name="Han C."/>
            <person name="Land M."/>
            <person name="Hauser L."/>
            <person name="Markowitz V."/>
            <person name="Cheng J.-F."/>
            <person name="Hugenholtz P."/>
            <person name="Woyke T."/>
            <person name="Wu D."/>
            <person name="Tindall B."/>
            <person name="Pomrenke H."/>
            <person name="Brambilla E."/>
            <person name="Klenk H.-P."/>
            <person name="Eisen J.A."/>
        </authorList>
    </citation>
    <scope>NUCLEOTIDE SEQUENCE [LARGE SCALE GENOMIC DNA]</scope>
    <source>
        <strain evidence="2">DSM 15883 / CIP 108006 / LMG 21964 / BA134</strain>
    </source>
</reference>
<protein>
    <submittedName>
        <fullName evidence="1">Uncharacterized protein</fullName>
    </submittedName>
</protein>
<proteinExistence type="predicted"/>
<dbReference type="Proteomes" id="UP000006050">
    <property type="component" value="Chromosome"/>
</dbReference>
<dbReference type="eggNOG" id="ENOG5033IIQ">
    <property type="taxonomic scope" value="Bacteria"/>
</dbReference>
<keyword evidence="2" id="KW-1185">Reference proteome</keyword>
<dbReference type="PATRIC" id="fig|866536.3.peg.3261"/>
<accession>I3Z8V0</accession>
<gene>
    <name evidence="1" type="ordered locus">Belba_3154</name>
</gene>
<evidence type="ECO:0000313" key="2">
    <source>
        <dbReference type="Proteomes" id="UP000006050"/>
    </source>
</evidence>
<dbReference type="EMBL" id="CP003281">
    <property type="protein sequence ID" value="AFL85668.1"/>
    <property type="molecule type" value="Genomic_DNA"/>
</dbReference>
<dbReference type="HOGENOM" id="CLU_2566251_0_0_10"/>
<dbReference type="AlphaFoldDB" id="I3Z8V0"/>
<evidence type="ECO:0000313" key="1">
    <source>
        <dbReference type="EMBL" id="AFL85668.1"/>
    </source>
</evidence>
<dbReference type="KEGG" id="bbd:Belba_3154"/>
<name>I3Z8V0_BELBD</name>
<organism evidence="1 2">
    <name type="scientific">Belliella baltica (strain DSM 15883 / CIP 108006 / LMG 21964 / BA134)</name>
    <dbReference type="NCBI Taxonomy" id="866536"/>
    <lineage>
        <taxon>Bacteria</taxon>
        <taxon>Pseudomonadati</taxon>
        <taxon>Bacteroidota</taxon>
        <taxon>Cytophagia</taxon>
        <taxon>Cytophagales</taxon>
        <taxon>Cyclobacteriaceae</taxon>
        <taxon>Belliella</taxon>
    </lineage>
</organism>